<dbReference type="Proteomes" id="UP000320580">
    <property type="component" value="Chromosome"/>
</dbReference>
<evidence type="ECO:0000313" key="3">
    <source>
        <dbReference type="Proteomes" id="UP000320580"/>
    </source>
</evidence>
<proteinExistence type="predicted"/>
<evidence type="ECO:0000313" key="2">
    <source>
        <dbReference type="EMBL" id="QDY77099.1"/>
    </source>
</evidence>
<gene>
    <name evidence="2" type="ORF">FQU76_11880</name>
</gene>
<organism evidence="2 3">
    <name type="scientific">Streptomyces qinzhouensis</name>
    <dbReference type="NCBI Taxonomy" id="2599401"/>
    <lineage>
        <taxon>Bacteria</taxon>
        <taxon>Bacillati</taxon>
        <taxon>Actinomycetota</taxon>
        <taxon>Actinomycetes</taxon>
        <taxon>Kitasatosporales</taxon>
        <taxon>Streptomycetaceae</taxon>
        <taxon>Streptomyces</taxon>
    </lineage>
</organism>
<dbReference type="RefSeq" id="WP_146480385.1">
    <property type="nucleotide sequence ID" value="NZ_CP042266.1"/>
</dbReference>
<dbReference type="AlphaFoldDB" id="A0A5B8IIA6"/>
<feature type="compositionally biased region" description="Pro residues" evidence="1">
    <location>
        <begin position="23"/>
        <end position="33"/>
    </location>
</feature>
<dbReference type="OrthoDB" id="4320824at2"/>
<dbReference type="EMBL" id="CP042266">
    <property type="protein sequence ID" value="QDY77099.1"/>
    <property type="molecule type" value="Genomic_DNA"/>
</dbReference>
<protein>
    <submittedName>
        <fullName evidence="2">Uncharacterized protein</fullName>
    </submittedName>
</protein>
<name>A0A5B8IIA6_9ACTN</name>
<keyword evidence="3" id="KW-1185">Reference proteome</keyword>
<accession>A0A5B8IIA6</accession>
<evidence type="ECO:0000256" key="1">
    <source>
        <dbReference type="SAM" id="MobiDB-lite"/>
    </source>
</evidence>
<reference evidence="2 3" key="1">
    <citation type="submission" date="2019-07" db="EMBL/GenBank/DDBJ databases">
        <authorList>
            <person name="Zhu P."/>
        </authorList>
    </citation>
    <scope>NUCLEOTIDE SEQUENCE [LARGE SCALE GENOMIC DNA]</scope>
    <source>
        <strain evidence="2 3">SSL-25</strain>
    </source>
</reference>
<feature type="region of interest" description="Disordered" evidence="1">
    <location>
        <begin position="19"/>
        <end position="38"/>
    </location>
</feature>
<dbReference type="KEGG" id="sqz:FQU76_11880"/>
<sequence length="161" mass="17787">MHHHGYAWTGEKRVFDDEAVRRPPYPDPPPPAAPGDSAAQRLVERYREVVAEFAVTGVPPMETAYWLVKPAALVRGTWAEPKEAGVWLAERLAEAAPRFARGSERDPVRTERLVRDTVERLGWGGDVSLGHFLGGTLFHSLALVTCSPNRARPDLGCPLAR</sequence>